<comment type="caution">
    <text evidence="2">The sequence shown here is derived from an EMBL/GenBank/DDBJ whole genome shotgun (WGS) entry which is preliminary data.</text>
</comment>
<dbReference type="InterPro" id="IPR036866">
    <property type="entry name" value="RibonucZ/Hydroxyglut_hydro"/>
</dbReference>
<sequence>MTTPRQLAPGIARIAATGRNNAFLVDGDDGFTLVDVGWAKAPSVLLDAVVELGRTPSDIRRIVLTHAHPDHVQGAAELRRRTGARILIHDADRPWLEAGRVPPEGRSGRAGRLLDRLPKLHWTPCPADGTVSDGEVLDGSNGLRVLHTPGHSPGHIVLFHEPTRTVLMGDAVFHRGGPALGPAALAADPALRTESLARLPAEPRAVGFAHGAPLVGADVEVLLRFLRTLSPTPAEHALGGGCGRPKNTGDE</sequence>
<dbReference type="InterPro" id="IPR050855">
    <property type="entry name" value="NDM-1-like"/>
</dbReference>
<keyword evidence="3" id="KW-1185">Reference proteome</keyword>
<name>A0A918YIM4_9ACTN</name>
<reference evidence="2" key="2">
    <citation type="submission" date="2020-09" db="EMBL/GenBank/DDBJ databases">
        <authorList>
            <person name="Sun Q."/>
            <person name="Ohkuma M."/>
        </authorList>
    </citation>
    <scope>NUCLEOTIDE SEQUENCE</scope>
    <source>
        <strain evidence="2">JCM 4714</strain>
    </source>
</reference>
<dbReference type="SUPFAM" id="SSF56281">
    <property type="entry name" value="Metallo-hydrolase/oxidoreductase"/>
    <property type="match status" value="1"/>
</dbReference>
<evidence type="ECO:0000313" key="2">
    <source>
        <dbReference type="EMBL" id="GHE05096.1"/>
    </source>
</evidence>
<dbReference type="PANTHER" id="PTHR42951:SF4">
    <property type="entry name" value="ACYL-COENZYME A THIOESTERASE MBLAC2"/>
    <property type="match status" value="1"/>
</dbReference>
<dbReference type="PANTHER" id="PTHR42951">
    <property type="entry name" value="METALLO-BETA-LACTAMASE DOMAIN-CONTAINING"/>
    <property type="match status" value="1"/>
</dbReference>
<dbReference type="SMART" id="SM00849">
    <property type="entry name" value="Lactamase_B"/>
    <property type="match status" value="1"/>
</dbReference>
<dbReference type="EMBL" id="BMVG01000008">
    <property type="protein sequence ID" value="GHE05096.1"/>
    <property type="molecule type" value="Genomic_DNA"/>
</dbReference>
<dbReference type="RefSeq" id="WP_189954132.1">
    <property type="nucleotide sequence ID" value="NZ_BMVG01000008.1"/>
</dbReference>
<dbReference type="CDD" id="cd07721">
    <property type="entry name" value="yflN-like_MBL-fold"/>
    <property type="match status" value="1"/>
</dbReference>
<dbReference type="Pfam" id="PF00753">
    <property type="entry name" value="Lactamase_B"/>
    <property type="match status" value="1"/>
</dbReference>
<evidence type="ECO:0000313" key="3">
    <source>
        <dbReference type="Proteomes" id="UP000655443"/>
    </source>
</evidence>
<proteinExistence type="predicted"/>
<dbReference type="InterPro" id="IPR001279">
    <property type="entry name" value="Metallo-B-lactamas"/>
</dbReference>
<dbReference type="Gene3D" id="3.60.15.10">
    <property type="entry name" value="Ribonuclease Z/Hydroxyacylglutathione hydrolase-like"/>
    <property type="match status" value="1"/>
</dbReference>
<organism evidence="2 3">
    <name type="scientific">Streptomyces alanosinicus</name>
    <dbReference type="NCBI Taxonomy" id="68171"/>
    <lineage>
        <taxon>Bacteria</taxon>
        <taxon>Bacillati</taxon>
        <taxon>Actinomycetota</taxon>
        <taxon>Actinomycetes</taxon>
        <taxon>Kitasatosporales</taxon>
        <taxon>Streptomycetaceae</taxon>
        <taxon>Streptomyces</taxon>
    </lineage>
</organism>
<dbReference type="AlphaFoldDB" id="A0A918YIM4"/>
<accession>A0A918YIM4</accession>
<protein>
    <submittedName>
        <fullName evidence="2">Metallo-beta-lactamase superfamily protein</fullName>
    </submittedName>
</protein>
<evidence type="ECO:0000259" key="1">
    <source>
        <dbReference type="SMART" id="SM00849"/>
    </source>
</evidence>
<reference evidence="2" key="1">
    <citation type="journal article" date="2014" name="Int. J. Syst. Evol. Microbiol.">
        <title>Complete genome sequence of Corynebacterium casei LMG S-19264T (=DSM 44701T), isolated from a smear-ripened cheese.</title>
        <authorList>
            <consortium name="US DOE Joint Genome Institute (JGI-PGF)"/>
            <person name="Walter F."/>
            <person name="Albersmeier A."/>
            <person name="Kalinowski J."/>
            <person name="Ruckert C."/>
        </authorList>
    </citation>
    <scope>NUCLEOTIDE SEQUENCE</scope>
    <source>
        <strain evidence="2">JCM 4714</strain>
    </source>
</reference>
<feature type="domain" description="Metallo-beta-lactamase" evidence="1">
    <location>
        <begin position="19"/>
        <end position="210"/>
    </location>
</feature>
<gene>
    <name evidence="2" type="ORF">GCM10010339_39470</name>
</gene>
<dbReference type="Proteomes" id="UP000655443">
    <property type="component" value="Unassembled WGS sequence"/>
</dbReference>